<feature type="compositionally biased region" description="Basic and acidic residues" evidence="1">
    <location>
        <begin position="41"/>
        <end position="55"/>
    </location>
</feature>
<feature type="signal peptide" evidence="2">
    <location>
        <begin position="1"/>
        <end position="23"/>
    </location>
</feature>
<evidence type="ECO:0000313" key="4">
    <source>
        <dbReference type="EMBL" id="QBR92191.1"/>
    </source>
</evidence>
<name>A0A4P7GKI8_9ACTN</name>
<evidence type="ECO:0000259" key="3">
    <source>
        <dbReference type="Pfam" id="PF01464"/>
    </source>
</evidence>
<dbReference type="AlphaFoldDB" id="A0A4P7GKI8"/>
<protein>
    <submittedName>
        <fullName evidence="4">Lytic transglycosylase domain-containing protein</fullName>
    </submittedName>
</protein>
<feature type="compositionally biased region" description="Low complexity" evidence="1">
    <location>
        <begin position="25"/>
        <end position="40"/>
    </location>
</feature>
<dbReference type="Gene3D" id="1.10.530.10">
    <property type="match status" value="1"/>
</dbReference>
<evidence type="ECO:0000256" key="2">
    <source>
        <dbReference type="SAM" id="SignalP"/>
    </source>
</evidence>
<organism evidence="4 5">
    <name type="scientific">Nocardioides euryhalodurans</name>
    <dbReference type="NCBI Taxonomy" id="2518370"/>
    <lineage>
        <taxon>Bacteria</taxon>
        <taxon>Bacillati</taxon>
        <taxon>Actinomycetota</taxon>
        <taxon>Actinomycetes</taxon>
        <taxon>Propionibacteriales</taxon>
        <taxon>Nocardioidaceae</taxon>
        <taxon>Nocardioides</taxon>
    </lineage>
</organism>
<feature type="chain" id="PRO_5038939056" evidence="2">
    <location>
        <begin position="24"/>
        <end position="326"/>
    </location>
</feature>
<sequence length="326" mass="36140">MGDRRRGVAWLALACALPLTACSATDVRPEPAAETSPSEEAATRDAPQRQPRDAGRPPAALSPALEGQPVRPASPRQAAAQLLAADRAIQDPGTPPSLLAAAGHTQQLAARELASRPGWDERVGRMLPPRLRRDTAANVAARRAFRSMHPTSDADLATELPAWRIVRPRPAAELRRHYREAERRYGVDWEYLAAINLVETGFGRIEGTSVAGAQGPMQFIPTTWDIYGEGGDVRDPRDAILAAGRLLRANGFDRDPAAALYRYNNSTAYVRGVRLYAEVMQRRPRTYLGYHQWPIYYLTRQGGIWLPEGYAERRPVPVREWLARGR</sequence>
<evidence type="ECO:0000256" key="1">
    <source>
        <dbReference type="SAM" id="MobiDB-lite"/>
    </source>
</evidence>
<dbReference type="Pfam" id="PF01464">
    <property type="entry name" value="SLT"/>
    <property type="match status" value="1"/>
</dbReference>
<dbReference type="SUPFAM" id="SSF53955">
    <property type="entry name" value="Lysozyme-like"/>
    <property type="match status" value="1"/>
</dbReference>
<feature type="compositionally biased region" description="Low complexity" evidence="1">
    <location>
        <begin position="68"/>
        <end position="79"/>
    </location>
</feature>
<gene>
    <name evidence="4" type="ORF">EXE57_07750</name>
</gene>
<dbReference type="OrthoDB" id="9796191at2"/>
<dbReference type="EMBL" id="CP038267">
    <property type="protein sequence ID" value="QBR92191.1"/>
    <property type="molecule type" value="Genomic_DNA"/>
</dbReference>
<evidence type="ECO:0000313" key="5">
    <source>
        <dbReference type="Proteomes" id="UP000294894"/>
    </source>
</evidence>
<dbReference type="CDD" id="cd13399">
    <property type="entry name" value="Slt35-like"/>
    <property type="match status" value="1"/>
</dbReference>
<accession>A0A4P7GKI8</accession>
<keyword evidence="2" id="KW-0732">Signal</keyword>
<feature type="domain" description="Transglycosylase SLT" evidence="3">
    <location>
        <begin position="179"/>
        <end position="271"/>
    </location>
</feature>
<dbReference type="InterPro" id="IPR023346">
    <property type="entry name" value="Lysozyme-like_dom_sf"/>
</dbReference>
<keyword evidence="5" id="KW-1185">Reference proteome</keyword>
<feature type="region of interest" description="Disordered" evidence="1">
    <location>
        <begin position="25"/>
        <end position="79"/>
    </location>
</feature>
<reference evidence="4 5" key="1">
    <citation type="submission" date="2019-03" db="EMBL/GenBank/DDBJ databases">
        <title>Three New Species of Nocardioides, Nocardioides euryhalodurans sp. nov., Nocardioides seonyuensis sp. nov. and Nocardioides eburneoflavus sp. nov., Iolated from Soil.</title>
        <authorList>
            <person name="Roh S.G."/>
            <person name="Lee C."/>
            <person name="Kim M.-K."/>
            <person name="Kim S.B."/>
        </authorList>
    </citation>
    <scope>NUCLEOTIDE SEQUENCE [LARGE SCALE GENOMIC DNA]</scope>
    <source>
        <strain evidence="4 5">MMS17-SY117</strain>
    </source>
</reference>
<dbReference type="InterPro" id="IPR008258">
    <property type="entry name" value="Transglycosylase_SLT_dom_1"/>
</dbReference>
<proteinExistence type="predicted"/>
<dbReference type="Proteomes" id="UP000294894">
    <property type="component" value="Chromosome"/>
</dbReference>
<dbReference type="KEGG" id="noy:EXE57_07750"/>
<dbReference type="RefSeq" id="WP_135075972.1">
    <property type="nucleotide sequence ID" value="NZ_CP038267.1"/>
</dbReference>